<name>A0A916J024_9BURK</name>
<evidence type="ECO:0000313" key="7">
    <source>
        <dbReference type="Proteomes" id="UP000672934"/>
    </source>
</evidence>
<keyword evidence="3" id="KW-0560">Oxidoreductase</keyword>
<evidence type="ECO:0000256" key="2">
    <source>
        <dbReference type="ARBA" id="ARBA00022723"/>
    </source>
</evidence>
<dbReference type="AlphaFoldDB" id="A0A916J024"/>
<dbReference type="PANTHER" id="PTHR43498">
    <property type="entry name" value="FERREDOXIN:COB-COM HETERODISULFIDE REDUCTASE SUBUNIT A"/>
    <property type="match status" value="1"/>
</dbReference>
<protein>
    <recommendedName>
        <fullName evidence="8">FAD-dependent oxidoreductase</fullName>
    </recommendedName>
</protein>
<evidence type="ECO:0008006" key="8">
    <source>
        <dbReference type="Google" id="ProtNLM"/>
    </source>
</evidence>
<dbReference type="GO" id="GO:0046872">
    <property type="term" value="F:metal ion binding"/>
    <property type="evidence" value="ECO:0007669"/>
    <property type="project" value="UniProtKB-KW"/>
</dbReference>
<dbReference type="SUPFAM" id="SSF51905">
    <property type="entry name" value="FAD/NAD(P)-binding domain"/>
    <property type="match status" value="1"/>
</dbReference>
<evidence type="ECO:0000313" key="6">
    <source>
        <dbReference type="EMBL" id="CAG2154853.1"/>
    </source>
</evidence>
<dbReference type="InterPro" id="IPR036188">
    <property type="entry name" value="FAD/NAD-bd_sf"/>
</dbReference>
<dbReference type="GO" id="GO:0016491">
    <property type="term" value="F:oxidoreductase activity"/>
    <property type="evidence" value="ECO:0007669"/>
    <property type="project" value="UniProtKB-KW"/>
</dbReference>
<keyword evidence="7" id="KW-1185">Reference proteome</keyword>
<evidence type="ECO:0000256" key="3">
    <source>
        <dbReference type="ARBA" id="ARBA00023002"/>
    </source>
</evidence>
<accession>A0A916J024</accession>
<dbReference type="EMBL" id="CAJPUY010000023">
    <property type="protein sequence ID" value="CAG2154853.1"/>
    <property type="molecule type" value="Genomic_DNA"/>
</dbReference>
<dbReference type="Proteomes" id="UP000672934">
    <property type="component" value="Unassembled WGS sequence"/>
</dbReference>
<dbReference type="RefSeq" id="WP_211950060.1">
    <property type="nucleotide sequence ID" value="NZ_CAJPUY010000023.1"/>
</dbReference>
<dbReference type="InterPro" id="IPR039650">
    <property type="entry name" value="HdrA-like"/>
</dbReference>
<evidence type="ECO:0000256" key="1">
    <source>
        <dbReference type="ARBA" id="ARBA00022485"/>
    </source>
</evidence>
<evidence type="ECO:0000256" key="5">
    <source>
        <dbReference type="ARBA" id="ARBA00023014"/>
    </source>
</evidence>
<dbReference type="PANTHER" id="PTHR43498:SF1">
    <property type="entry name" value="COB--COM HETERODISULFIDE REDUCTASE IRON-SULFUR SUBUNIT A"/>
    <property type="match status" value="1"/>
</dbReference>
<proteinExistence type="predicted"/>
<keyword evidence="2" id="KW-0479">Metal-binding</keyword>
<comment type="caution">
    <text evidence="6">The sequence shown here is derived from an EMBL/GenBank/DDBJ whole genome shotgun (WGS) entry which is preliminary data.</text>
</comment>
<organism evidence="6 7">
    <name type="scientific">Cupriavidus yeoncheonensis</name>
    <dbReference type="NCBI Taxonomy" id="1462994"/>
    <lineage>
        <taxon>Bacteria</taxon>
        <taxon>Pseudomonadati</taxon>
        <taxon>Pseudomonadota</taxon>
        <taxon>Betaproteobacteria</taxon>
        <taxon>Burkholderiales</taxon>
        <taxon>Burkholderiaceae</taxon>
        <taxon>Cupriavidus</taxon>
    </lineage>
</organism>
<gene>
    <name evidence="6" type="ORF">LMG31506_05207</name>
</gene>
<dbReference type="Gene3D" id="3.50.50.60">
    <property type="entry name" value="FAD/NAD(P)-binding domain"/>
    <property type="match status" value="1"/>
</dbReference>
<dbReference type="Pfam" id="PF12831">
    <property type="entry name" value="FAD_oxidored"/>
    <property type="match status" value="1"/>
</dbReference>
<keyword evidence="5" id="KW-0411">Iron-sulfur</keyword>
<reference evidence="6" key="1">
    <citation type="submission" date="2021-03" db="EMBL/GenBank/DDBJ databases">
        <authorList>
            <person name="Peeters C."/>
        </authorList>
    </citation>
    <scope>NUCLEOTIDE SEQUENCE</scope>
    <source>
        <strain evidence="6">LMG 31506</strain>
    </source>
</reference>
<sequence>MTTYSFEAIAEPPRSTPVVRTADICVVGGGAAGVAAAISAARAGAKVLLLEREGFLGGTLTSVSLGSICGLYAVTESEVRQIVGGFCNEVIERLHALDGVGEPTRWLETASLPYDLFAMKVVLDQLIRDARVEVLFHSMVVGVAMDGPDVDAVLIETKQGRLAIRARAFLDCSGDADVVKFAGAPFEISTGDLQFPTTMVRFGGVDTTVLGNLSRAALRECLERAVEDGYDLPRTAGGVFAERPGLAHLNITKVAVDGKSPDPFDVSVMSRAELAGREQVCLYLQAFRKFVPGFESAFVMDTGAVIGVRESRRTVGSYVLTDQDVLEGARFSDAIACCAWPMEDHAAGRATKWIWLQPGTYFQIPLRSLTLPGFDNLMVAGRCASATHGAQASIRVTAQCFAMGEAAGHAAAAAVTRQCSVHSVPVTDIRQALARNGAFLGDAQ</sequence>
<dbReference type="GO" id="GO:0051539">
    <property type="term" value="F:4 iron, 4 sulfur cluster binding"/>
    <property type="evidence" value="ECO:0007669"/>
    <property type="project" value="UniProtKB-KW"/>
</dbReference>
<keyword evidence="4" id="KW-0408">Iron</keyword>
<evidence type="ECO:0000256" key="4">
    <source>
        <dbReference type="ARBA" id="ARBA00023004"/>
    </source>
</evidence>
<keyword evidence="1" id="KW-0004">4Fe-4S</keyword>